<dbReference type="InterPro" id="IPR004175">
    <property type="entry name" value="RNA_CPDase"/>
</dbReference>
<dbReference type="GO" id="GO:0004113">
    <property type="term" value="F:2',3'-cyclic-nucleotide 3'-phosphodiesterase activity"/>
    <property type="evidence" value="ECO:0007669"/>
    <property type="project" value="InterPro"/>
</dbReference>
<dbReference type="InterPro" id="IPR009097">
    <property type="entry name" value="Cyclic_Pdiesterase"/>
</dbReference>
<evidence type="ECO:0000256" key="1">
    <source>
        <dbReference type="ARBA" id="ARBA00022801"/>
    </source>
</evidence>
<dbReference type="PANTHER" id="PTHR35561:SF1">
    <property type="entry name" value="RNA 2',3'-CYCLIC PHOSPHODIESTERASE"/>
    <property type="match status" value="1"/>
</dbReference>
<reference evidence="2 3" key="1">
    <citation type="submission" date="2017-09" db="EMBL/GenBank/DDBJ databases">
        <title>Mesorhizobum sanjuanii sp. nov. isolated from nodules of Lotus tenuis in saline-alkaline lowlands of Flooding Pampa.</title>
        <authorList>
            <person name="Sannazzaro A.I."/>
            <person name="Torres Tejerizo G.A."/>
            <person name="Fontana F."/>
            <person name="Cumpa Velazquez L.M."/>
            <person name="Hansen L."/>
            <person name="Pistorio M."/>
            <person name="Estrella M.J."/>
        </authorList>
    </citation>
    <scope>NUCLEOTIDE SEQUENCE [LARGE SCALE GENOMIC DNA]</scope>
    <source>
        <strain evidence="2 3">BSA136</strain>
    </source>
</reference>
<dbReference type="PANTHER" id="PTHR35561">
    <property type="entry name" value="RNA 2',3'-CYCLIC PHOSPHODIESTERASE"/>
    <property type="match status" value="1"/>
</dbReference>
<name>A0A2A6FN88_9HYPH</name>
<dbReference type="AlphaFoldDB" id="A0A2A6FN88"/>
<dbReference type="SUPFAM" id="SSF55144">
    <property type="entry name" value="LigT-like"/>
    <property type="match status" value="1"/>
</dbReference>
<proteinExistence type="predicted"/>
<comment type="caution">
    <text evidence="2">The sequence shown here is derived from an EMBL/GenBank/DDBJ whole genome shotgun (WGS) entry which is preliminary data.</text>
</comment>
<organism evidence="2 3">
    <name type="scientific">Mesorhizobium sanjuanii</name>
    <dbReference type="NCBI Taxonomy" id="2037900"/>
    <lineage>
        <taxon>Bacteria</taxon>
        <taxon>Pseudomonadati</taxon>
        <taxon>Pseudomonadota</taxon>
        <taxon>Alphaproteobacteria</taxon>
        <taxon>Hyphomicrobiales</taxon>
        <taxon>Phyllobacteriaceae</taxon>
        <taxon>Mesorhizobium</taxon>
    </lineage>
</organism>
<accession>A0A2A6FN88</accession>
<dbReference type="Gene3D" id="3.90.1140.10">
    <property type="entry name" value="Cyclic phosphodiesterase"/>
    <property type="match status" value="1"/>
</dbReference>
<keyword evidence="1" id="KW-0378">Hydrolase</keyword>
<protein>
    <submittedName>
        <fullName evidence="2">2'-5' RNA ligase</fullName>
    </submittedName>
</protein>
<dbReference type="Proteomes" id="UP000219182">
    <property type="component" value="Unassembled WGS sequence"/>
</dbReference>
<keyword evidence="2" id="KW-0436">Ligase</keyword>
<evidence type="ECO:0000313" key="2">
    <source>
        <dbReference type="EMBL" id="PDQ22928.1"/>
    </source>
</evidence>
<sequence>MNELPSFGIGKNGQTFFRWDEPDQRRNDRLFFAILLESTIATPLALRAAGWQRELGLRGKLVAADRLHISLVGLGDHDGLPMSLVEAACRAGDLVQAASFDVSFDRLSAFGGGALVLRGSDGIPPLQSFWRSLGAMLADSPLKPFVANSFEPHVTLLRDRTRVARLGERTIEPIGWTVRDFVLVHSFLGQGRYQLCGRWRLASQNDAVAAM</sequence>
<dbReference type="EMBL" id="NWQG01000005">
    <property type="protein sequence ID" value="PDQ22928.1"/>
    <property type="molecule type" value="Genomic_DNA"/>
</dbReference>
<gene>
    <name evidence="2" type="ORF">CN311_00985</name>
</gene>
<keyword evidence="3" id="KW-1185">Reference proteome</keyword>
<dbReference type="GO" id="GO:0016874">
    <property type="term" value="F:ligase activity"/>
    <property type="evidence" value="ECO:0007669"/>
    <property type="project" value="UniProtKB-KW"/>
</dbReference>
<dbReference type="RefSeq" id="WP_097571574.1">
    <property type="nucleotide sequence ID" value="NZ_NWQG01000005.1"/>
</dbReference>
<dbReference type="GO" id="GO:0008664">
    <property type="term" value="F:RNA 2',3'-cyclic 3'-phosphodiesterase activity"/>
    <property type="evidence" value="ECO:0007669"/>
    <property type="project" value="InterPro"/>
</dbReference>
<dbReference type="Pfam" id="PF13563">
    <property type="entry name" value="2_5_RNA_ligase2"/>
    <property type="match status" value="1"/>
</dbReference>
<evidence type="ECO:0000313" key="3">
    <source>
        <dbReference type="Proteomes" id="UP000219182"/>
    </source>
</evidence>